<evidence type="ECO:0000313" key="3">
    <source>
        <dbReference type="Proteomes" id="UP001370758"/>
    </source>
</evidence>
<accession>A0AAV9VRQ6</accession>
<evidence type="ECO:0000313" key="2">
    <source>
        <dbReference type="EMBL" id="KAK6495848.1"/>
    </source>
</evidence>
<name>A0AAV9VRQ6_9PEZI</name>
<sequence length="226" mass="25879">MIKTAKISPTSPSTPTTTDENGTKKPLGVEDFVRLFERYQKSCHVFLHQFYKKGDMAKDLWLEYAKYAARQFRRPEGVTGEGAGGFTATLNKLVNELNEDDKKFVLEQMDEYEEYLQKLNQKTKRRMESIVSLNGSGEPKKPMKKGPGNFLFKWQEIVAGLGEIVNGDGVKEIVEMPDVSKTVELLLPRFKEVLANKEYLEQRNDNDDNDDDDDDDSDSFFEANEE</sequence>
<feature type="compositionally biased region" description="Acidic residues" evidence="1">
    <location>
        <begin position="207"/>
        <end position="226"/>
    </location>
</feature>
<keyword evidence="3" id="KW-1185">Reference proteome</keyword>
<reference evidence="2 3" key="1">
    <citation type="submission" date="2023-08" db="EMBL/GenBank/DDBJ databases">
        <authorList>
            <person name="Palmer J.M."/>
        </authorList>
    </citation>
    <scope>NUCLEOTIDE SEQUENCE [LARGE SCALE GENOMIC DNA]</scope>
    <source>
        <strain evidence="2 3">TWF481</strain>
    </source>
</reference>
<feature type="region of interest" description="Disordered" evidence="1">
    <location>
        <begin position="1"/>
        <end position="25"/>
    </location>
</feature>
<proteinExistence type="predicted"/>
<feature type="region of interest" description="Disordered" evidence="1">
    <location>
        <begin position="198"/>
        <end position="226"/>
    </location>
</feature>
<feature type="compositionally biased region" description="Low complexity" evidence="1">
    <location>
        <begin position="8"/>
        <end position="18"/>
    </location>
</feature>
<evidence type="ECO:0000256" key="1">
    <source>
        <dbReference type="SAM" id="MobiDB-lite"/>
    </source>
</evidence>
<comment type="caution">
    <text evidence="2">The sequence shown here is derived from an EMBL/GenBank/DDBJ whole genome shotgun (WGS) entry which is preliminary data.</text>
</comment>
<organism evidence="2 3">
    <name type="scientific">Arthrobotrys musiformis</name>
    <dbReference type="NCBI Taxonomy" id="47236"/>
    <lineage>
        <taxon>Eukaryota</taxon>
        <taxon>Fungi</taxon>
        <taxon>Dikarya</taxon>
        <taxon>Ascomycota</taxon>
        <taxon>Pezizomycotina</taxon>
        <taxon>Orbiliomycetes</taxon>
        <taxon>Orbiliales</taxon>
        <taxon>Orbiliaceae</taxon>
        <taxon>Arthrobotrys</taxon>
    </lineage>
</organism>
<dbReference type="EMBL" id="JAVHJL010000012">
    <property type="protein sequence ID" value="KAK6495848.1"/>
    <property type="molecule type" value="Genomic_DNA"/>
</dbReference>
<protein>
    <submittedName>
        <fullName evidence="2">Uncharacterized protein</fullName>
    </submittedName>
</protein>
<dbReference type="Proteomes" id="UP001370758">
    <property type="component" value="Unassembled WGS sequence"/>
</dbReference>
<gene>
    <name evidence="2" type="ORF">TWF481_002893</name>
</gene>
<dbReference type="AlphaFoldDB" id="A0AAV9VRQ6"/>